<evidence type="ECO:0000313" key="9">
    <source>
        <dbReference type="Proteomes" id="UP000078595"/>
    </source>
</evidence>
<feature type="binding site" evidence="5">
    <location>
        <position position="379"/>
    </location>
    <ligand>
        <name>phosphoenolpyruvate</name>
        <dbReference type="ChEBI" id="CHEBI:58702"/>
    </ligand>
</feature>
<comment type="catalytic activity">
    <reaction evidence="4 6">
        <text>D-erythrose 4-phosphate + phosphoenolpyruvate + H2O = 7-phospho-2-dehydro-3-deoxy-D-arabino-heptonate + phosphate</text>
        <dbReference type="Rhea" id="RHEA:14717"/>
        <dbReference type="ChEBI" id="CHEBI:15377"/>
        <dbReference type="ChEBI" id="CHEBI:16897"/>
        <dbReference type="ChEBI" id="CHEBI:43474"/>
        <dbReference type="ChEBI" id="CHEBI:58394"/>
        <dbReference type="ChEBI" id="CHEBI:58702"/>
        <dbReference type="EC" id="2.5.1.54"/>
    </reaction>
</comment>
<comment type="similarity">
    <text evidence="2 6">Belongs to the class-II DAHP synthase family.</text>
</comment>
<keyword evidence="3 6" id="KW-0808">Transferase</keyword>
<organism evidence="8 9">
    <name type="scientific">Kwoniella dejecticola CBS 10117</name>
    <dbReference type="NCBI Taxonomy" id="1296121"/>
    <lineage>
        <taxon>Eukaryota</taxon>
        <taxon>Fungi</taxon>
        <taxon>Dikarya</taxon>
        <taxon>Basidiomycota</taxon>
        <taxon>Agaricomycotina</taxon>
        <taxon>Tremellomycetes</taxon>
        <taxon>Tremellales</taxon>
        <taxon>Cryptococcaceae</taxon>
        <taxon>Kwoniella</taxon>
    </lineage>
</organism>
<keyword evidence="6" id="KW-0057">Aromatic amino acid biosynthesis</keyword>
<keyword evidence="6" id="KW-0028">Amino-acid biosynthesis</keyword>
<proteinExistence type="inferred from homology"/>
<dbReference type="GO" id="GO:0009073">
    <property type="term" value="P:aromatic amino acid family biosynthetic process"/>
    <property type="evidence" value="ECO:0007669"/>
    <property type="project" value="UniProtKB-KW"/>
</dbReference>
<evidence type="ECO:0000256" key="4">
    <source>
        <dbReference type="ARBA" id="ARBA00047508"/>
    </source>
</evidence>
<dbReference type="GO" id="GO:0008652">
    <property type="term" value="P:amino acid biosynthetic process"/>
    <property type="evidence" value="ECO:0007669"/>
    <property type="project" value="UniProtKB-KW"/>
</dbReference>
<dbReference type="PANTHER" id="PTHR21337:SF0">
    <property type="entry name" value="PHOSPHO-2-DEHYDRO-3-DEOXYHEPTONATE ALDOLASE"/>
    <property type="match status" value="1"/>
</dbReference>
<evidence type="ECO:0000256" key="3">
    <source>
        <dbReference type="ARBA" id="ARBA00022679"/>
    </source>
</evidence>
<gene>
    <name evidence="8" type="ORF">I303_100970</name>
</gene>
<feature type="compositionally biased region" description="Polar residues" evidence="7">
    <location>
        <begin position="296"/>
        <end position="306"/>
    </location>
</feature>
<dbReference type="GeneID" id="28964673"/>
<evidence type="ECO:0000256" key="6">
    <source>
        <dbReference type="RuleBase" id="RU363071"/>
    </source>
</evidence>
<comment type="pathway">
    <text evidence="1 6">Metabolic intermediate biosynthesis; chorismate biosynthesis; chorismate from D-erythrose 4-phosphate and phosphoenolpyruvate: step 1/7.</text>
</comment>
<evidence type="ECO:0000256" key="1">
    <source>
        <dbReference type="ARBA" id="ARBA00004688"/>
    </source>
</evidence>
<dbReference type="KEGG" id="kdj:28964673"/>
<feature type="region of interest" description="Disordered" evidence="7">
    <location>
        <begin position="266"/>
        <end position="320"/>
    </location>
</feature>
<keyword evidence="5" id="KW-0464">Manganese</keyword>
<feature type="binding site" evidence="5">
    <location>
        <position position="410"/>
    </location>
    <ligand>
        <name>phosphoenolpyruvate</name>
        <dbReference type="ChEBI" id="CHEBI:58702"/>
    </ligand>
</feature>
<dbReference type="InterPro" id="IPR013785">
    <property type="entry name" value="Aldolase_TIM"/>
</dbReference>
<dbReference type="AlphaFoldDB" id="A0AAJ8KJ40"/>
<evidence type="ECO:0000256" key="5">
    <source>
        <dbReference type="PIRSR" id="PIRSR602480-1"/>
    </source>
</evidence>
<name>A0AAJ8KJ40_9TREE</name>
<evidence type="ECO:0000256" key="2">
    <source>
        <dbReference type="ARBA" id="ARBA00008911"/>
    </source>
</evidence>
<keyword evidence="5" id="KW-0104">Cadmium</keyword>
<dbReference type="Proteomes" id="UP000078595">
    <property type="component" value="Chromosome 1"/>
</dbReference>
<evidence type="ECO:0000313" key="8">
    <source>
        <dbReference type="EMBL" id="WWC58430.1"/>
    </source>
</evidence>
<accession>A0AAJ8KJ40</accession>
<feature type="binding site" evidence="5">
    <location>
        <position position="442"/>
    </location>
    <ligand>
        <name>Mn(2+)</name>
        <dbReference type="ChEBI" id="CHEBI:29035"/>
    </ligand>
</feature>
<keyword evidence="9" id="KW-1185">Reference proteome</keyword>
<dbReference type="PANTHER" id="PTHR21337">
    <property type="entry name" value="PHOSPHO-2-DEHYDRO-3-DEOXYHEPTONATE ALDOLASE 1, 2"/>
    <property type="match status" value="1"/>
</dbReference>
<dbReference type="RefSeq" id="XP_065824306.1">
    <property type="nucleotide sequence ID" value="XM_065968234.1"/>
</dbReference>
<feature type="binding site" evidence="5">
    <location>
        <position position="70"/>
    </location>
    <ligand>
        <name>Mn(2+)</name>
        <dbReference type="ChEBI" id="CHEBI:29035"/>
    </ligand>
</feature>
<dbReference type="Gene3D" id="3.20.20.70">
    <property type="entry name" value="Aldolase class I"/>
    <property type="match status" value="2"/>
</dbReference>
<keyword evidence="5" id="KW-0170">Cobalt</keyword>
<evidence type="ECO:0000256" key="7">
    <source>
        <dbReference type="SAM" id="MobiDB-lite"/>
    </source>
</evidence>
<dbReference type="GO" id="GO:0003849">
    <property type="term" value="F:3-deoxy-7-phosphoheptulonate synthase activity"/>
    <property type="evidence" value="ECO:0007669"/>
    <property type="project" value="UniProtKB-EC"/>
</dbReference>
<reference evidence="8" key="2">
    <citation type="submission" date="2024-02" db="EMBL/GenBank/DDBJ databases">
        <title>Comparative genomics of Cryptococcus and Kwoniella reveals pathogenesis evolution and contrasting modes of karyotype evolution via chromosome fusion or intercentromeric recombination.</title>
        <authorList>
            <person name="Coelho M.A."/>
            <person name="David-Palma M."/>
            <person name="Shea T."/>
            <person name="Bowers K."/>
            <person name="McGinley-Smith S."/>
            <person name="Mohammad A.W."/>
            <person name="Gnirke A."/>
            <person name="Yurkov A.M."/>
            <person name="Nowrousian M."/>
            <person name="Sun S."/>
            <person name="Cuomo C.A."/>
            <person name="Heitman J."/>
        </authorList>
    </citation>
    <scope>NUCLEOTIDE SEQUENCE</scope>
    <source>
        <strain evidence="8">CBS 10117</strain>
    </source>
</reference>
<sequence length="567" mass="63167">MSTKDWSPSSWRDKPIAQDVIYEDKAHLEKVLTKLRRLPPLVSPVEIDRLRCQLADVAAGKAFLLQGGDCAELFDDCSSDPIEHKLSLILLMSLIILHGSRLPVVRIARIAGQYAKPRSKPTEMVDFEIPDGPVGTDGVQKTQIEKREILSFRGDNVNGYDKADRNPDPERLLGAYFHSTATLNYIRTLLLSGFADLHKPLDWSFSHVRSPEIHKAFSAVIESLQDSLDFMKVATGAVGGGERGGMETVDLFTSHEALLLEYEEALTRSDQGSTSRSFSPPSSRTSTPAVSRSVSQIRVGTTSETYPHSPVRPPRSPKLTESLQNSFSDIKLEKEKDVQPAEKWYNTSAHFIWIGDRTRQLDGAHVEYFRGIANPIGIKLGPSMRPDEIVRILDIVNPDRIPGKVTLIGRYGADKVDQYLPAHIDAVKATDHVVVWQCDAMHGNTKSSTTDPSLKTRHFVDVITEITRSMAIHREKGTILGGVHLELTGEVNEEGYSVTECIGGSMELEDKDLSFNYRTHCDPRLNFEQGLDVAFLLADHLRSKRRGEEPKDILLSSLRGRTGQPQK</sequence>
<dbReference type="EMBL" id="CP144530">
    <property type="protein sequence ID" value="WWC58430.1"/>
    <property type="molecule type" value="Genomic_DNA"/>
</dbReference>
<comment type="cofactor">
    <cofactor evidence="5">
        <name>Mn(2+)</name>
        <dbReference type="ChEBI" id="CHEBI:29035"/>
    </cofactor>
    <cofactor evidence="5">
        <name>Co(2+)</name>
        <dbReference type="ChEBI" id="CHEBI:48828"/>
    </cofactor>
    <cofactor evidence="5">
        <name>Cd(2+)</name>
        <dbReference type="ChEBI" id="CHEBI:48775"/>
    </cofactor>
    <text evidence="5">Binds 1 divalent cation per subunit. The enzyme is active with manganese, cobalt or cadmium ions.</text>
</comment>
<dbReference type="Pfam" id="PF01474">
    <property type="entry name" value="DAHP_synth_2"/>
    <property type="match status" value="1"/>
</dbReference>
<feature type="binding site" evidence="5">
    <location>
        <position position="486"/>
    </location>
    <ligand>
        <name>Mn(2+)</name>
        <dbReference type="ChEBI" id="CHEBI:29035"/>
    </ligand>
</feature>
<feature type="binding site" evidence="5">
    <location>
        <position position="109"/>
    </location>
    <ligand>
        <name>phosphoenolpyruvate</name>
        <dbReference type="ChEBI" id="CHEBI:58702"/>
    </ligand>
</feature>
<feature type="compositionally biased region" description="Low complexity" evidence="7">
    <location>
        <begin position="273"/>
        <end position="295"/>
    </location>
</feature>
<dbReference type="EC" id="2.5.1.54" evidence="6"/>
<reference evidence="8" key="1">
    <citation type="submission" date="2013-07" db="EMBL/GenBank/DDBJ databases">
        <authorList>
            <consortium name="The Broad Institute Genome Sequencing Platform"/>
            <person name="Cuomo C."/>
            <person name="Litvintseva A."/>
            <person name="Chen Y."/>
            <person name="Heitman J."/>
            <person name="Sun S."/>
            <person name="Springer D."/>
            <person name="Dromer F."/>
            <person name="Young S.K."/>
            <person name="Zeng Q."/>
            <person name="Gargeya S."/>
            <person name="Fitzgerald M."/>
            <person name="Abouelleil A."/>
            <person name="Alvarado L."/>
            <person name="Berlin A.M."/>
            <person name="Chapman S.B."/>
            <person name="Dewar J."/>
            <person name="Goldberg J."/>
            <person name="Griggs A."/>
            <person name="Gujja S."/>
            <person name="Hansen M."/>
            <person name="Howarth C."/>
            <person name="Imamovic A."/>
            <person name="Larimer J."/>
            <person name="McCowan C."/>
            <person name="Murphy C."/>
            <person name="Pearson M."/>
            <person name="Priest M."/>
            <person name="Roberts A."/>
            <person name="Saif S."/>
            <person name="Shea T."/>
            <person name="Sykes S."/>
            <person name="Wortman J."/>
            <person name="Nusbaum C."/>
            <person name="Birren B."/>
        </authorList>
    </citation>
    <scope>NUCLEOTIDE SEQUENCE</scope>
    <source>
        <strain evidence="8">CBS 10117</strain>
    </source>
</reference>
<dbReference type="InterPro" id="IPR002480">
    <property type="entry name" value="DAHP_synth_2"/>
</dbReference>
<feature type="binding site" evidence="5">
    <location>
        <position position="522"/>
    </location>
    <ligand>
        <name>Mn(2+)</name>
        <dbReference type="ChEBI" id="CHEBI:29035"/>
    </ligand>
</feature>
<dbReference type="SUPFAM" id="SSF51569">
    <property type="entry name" value="Aldolase"/>
    <property type="match status" value="2"/>
</dbReference>
<protein>
    <recommendedName>
        <fullName evidence="6">Phospho-2-dehydro-3-deoxyheptonate aldolase</fullName>
        <ecNumber evidence="6">2.5.1.54</ecNumber>
    </recommendedName>
</protein>